<comment type="caution">
    <text evidence="3">The sequence shown here is derived from an EMBL/GenBank/DDBJ whole genome shotgun (WGS) entry which is preliminary data.</text>
</comment>
<feature type="domain" description="ASPIC/UnbV" evidence="2">
    <location>
        <begin position="531"/>
        <end position="598"/>
    </location>
</feature>
<dbReference type="AlphaFoldDB" id="A0A8X8LD97"/>
<dbReference type="Pfam" id="PF13517">
    <property type="entry name" value="FG-GAP_3"/>
    <property type="match status" value="4"/>
</dbReference>
<name>A0A8X8LD97_9BACT</name>
<dbReference type="InterPro" id="IPR011519">
    <property type="entry name" value="UnbV_ASPIC"/>
</dbReference>
<dbReference type="InterPro" id="IPR027039">
    <property type="entry name" value="Crtac1"/>
</dbReference>
<evidence type="ECO:0000256" key="1">
    <source>
        <dbReference type="ARBA" id="ARBA00022729"/>
    </source>
</evidence>
<evidence type="ECO:0000313" key="4">
    <source>
        <dbReference type="Proteomes" id="UP000198711"/>
    </source>
</evidence>
<evidence type="ECO:0000313" key="3">
    <source>
        <dbReference type="EMBL" id="SDW38552.1"/>
    </source>
</evidence>
<organism evidence="3 4">
    <name type="scientific">Hydrobacter penzbergensis</name>
    <dbReference type="NCBI Taxonomy" id="1235997"/>
    <lineage>
        <taxon>Bacteria</taxon>
        <taxon>Pseudomonadati</taxon>
        <taxon>Bacteroidota</taxon>
        <taxon>Chitinophagia</taxon>
        <taxon>Chitinophagales</taxon>
        <taxon>Chitinophagaceae</taxon>
        <taxon>Hydrobacter</taxon>
    </lineage>
</organism>
<dbReference type="SUPFAM" id="SSF69318">
    <property type="entry name" value="Integrin alpha N-terminal domain"/>
    <property type="match status" value="3"/>
</dbReference>
<dbReference type="InterPro" id="IPR013517">
    <property type="entry name" value="FG-GAP"/>
</dbReference>
<gene>
    <name evidence="3" type="ORF">SAMN05444410_102175</name>
</gene>
<dbReference type="PROSITE" id="PS51257">
    <property type="entry name" value="PROKAR_LIPOPROTEIN"/>
    <property type="match status" value="1"/>
</dbReference>
<reference evidence="3 4" key="1">
    <citation type="submission" date="2016-10" db="EMBL/GenBank/DDBJ databases">
        <authorList>
            <person name="Varghese N."/>
            <person name="Submissions S."/>
        </authorList>
    </citation>
    <scope>NUCLEOTIDE SEQUENCE [LARGE SCALE GENOMIC DNA]</scope>
    <source>
        <strain evidence="3 4">DSM 25353</strain>
    </source>
</reference>
<dbReference type="PANTHER" id="PTHR16026:SF0">
    <property type="entry name" value="CARTILAGE ACIDIC PROTEIN 1"/>
    <property type="match status" value="1"/>
</dbReference>
<dbReference type="Proteomes" id="UP000198711">
    <property type="component" value="Unassembled WGS sequence"/>
</dbReference>
<dbReference type="InterPro" id="IPR028994">
    <property type="entry name" value="Integrin_alpha_N"/>
</dbReference>
<dbReference type="Gene3D" id="2.130.10.130">
    <property type="entry name" value="Integrin alpha, N-terminal"/>
    <property type="match status" value="5"/>
</dbReference>
<dbReference type="EMBL" id="FNNO01000002">
    <property type="protein sequence ID" value="SDW38552.1"/>
    <property type="molecule type" value="Genomic_DNA"/>
</dbReference>
<proteinExistence type="predicted"/>
<dbReference type="Pfam" id="PF07593">
    <property type="entry name" value="UnbV_ASPIC"/>
    <property type="match status" value="1"/>
</dbReference>
<evidence type="ECO:0000259" key="2">
    <source>
        <dbReference type="Pfam" id="PF07593"/>
    </source>
</evidence>
<accession>A0A8X8LD97</accession>
<dbReference type="PANTHER" id="PTHR16026">
    <property type="entry name" value="CARTILAGE ACIDIC PROTEIN 1"/>
    <property type="match status" value="1"/>
</dbReference>
<keyword evidence="4" id="KW-1185">Reference proteome</keyword>
<protein>
    <submittedName>
        <fullName evidence="3">FG-GAP repeat-containing protein</fullName>
    </submittedName>
</protein>
<sequence>MKHILPYVALSFFVLSCKQKQSLFREIGPEKSGIHFNNLIVENDTLNVMNYEYIYNGGGVGVGDFNNDGLPDIYFTGNRVSNKLYLNKGGMKFEDVTEAAGVGGNQKWCKGVSVIDINNDGLMDLYVCASVLLPASERKNLLYINQGVDKKTGIPVFKEEAAEYGLADSAGTQMAAFFDYDNDGDLDVYLLVNELDGTYPNEFRPIRKDGSWPNTDKLLRNEWNDSLKHPVFTDVSKQAGILIEGYGLGVNITDINNDGWKDIYVSNDYLSNNHLYINNKNGTFTDRSSEYFKHTSKNAMGDDVADINNDGLPDIIEMDMAPAGNYRQKTMMNDISYQTFQNFAQYGYMHQYPRNTLQLNLGPRPLEDGSAGPPVFSEIAYYAGVAHTDWSWAPLAIDVDNDGFRDLLISNGLPKDMSDLDFIAYRKSPVANTPRSEMLKQLPSVKINNYIFHNNGNLSFADKTKEWGWDIPTFSAGMAYADFDGDGDIDVVINNTNMEATLLENTLNDHKDNKHNFLRIQLRGDTLNRNGLGATIRLYYQDKQQFYEYTPYRGYMSSVENIAHFGVGSASIIDSVVVTWPNGKKQVQQRVPVNQTLTINSKNADRQAAPFVYSSPPGWFTDITAKTGIHFLSSEADFIDFNIQRLIPHKLSQYGPPLAAGDVNGDGLQDLLIGGGSPNYATLFIQKPDGSFYQRKFTDTTELKYQDDAGICLFDADGDGDLDVYIASGGSENPPGSKVYADHFYINDGKGNFKEYPSAFPINLTAKSCVKAIDFDNDGDLDLFVGGRVLPGSYPSPVSSYIYRNDSKDGKIIFTDVTKEVAPALQNIGMVSDALWTDIDNDGMPDLVVVGEWMPVTILKNNKGKFSVVSSPLQNTTGWWNSITAADIDNDGDMDYVLGNFGTNGFLKPSEQFPIRAYAKDFDNNGSFDALFSTYLPSGIDETIKEYPIASRDELIKEMSMMKERFPNYASYARAEMKNIFSEQELTGALQLSVNSFQSCWIENRGNFQFVLHTLPPQAQWAPLYGMVTNDFDGDGNMDILLNGNEFSMAPPLGRYDALNGLLLKGDGKGNFSPLSLLESGIYIPGNGKALIQLISNNKLTIAAAQNASWLKCFQSRHQNNKIVPLLPDDAFAMIALKNGRRRKEEFGFGSSFLSQSGRFIMLNPSIQSVEIVNNKKQKRVITN</sequence>
<keyword evidence="1" id="KW-0732">Signal</keyword>